<dbReference type="AlphaFoldDB" id="A0A6L3V982"/>
<keyword evidence="3" id="KW-1185">Reference proteome</keyword>
<comment type="caution">
    <text evidence="2">The sequence shown here is derived from an EMBL/GenBank/DDBJ whole genome shotgun (WGS) entry which is preliminary data.</text>
</comment>
<name>A0A6L3V982_9BACI</name>
<sequence length="255" mass="29282">MNCIFCTNGGARYVVKSNEPQVLQSEANFLTSYKDLDLLPRLLYVEPSNHYMVYTFIPGSTKYVKQNKQEVLKTLVQGLINHYKAVPNNIGWGWADELTASWQSFLLDRMMEANKILGPYLEKDDYPFMLNLVKSSKMNSTDKEPFLLHGDCGVHNFIFNNGQLSGVIDPTPVIGDPLYDLIYAFCSSPDDLTKETIISAASHLRINESISERLLYEEVLIGLFLRIATCIRHHPRDLDGYLKEWNYWKDIIKET</sequence>
<dbReference type="Gene3D" id="3.90.1200.10">
    <property type="match status" value="1"/>
</dbReference>
<proteinExistence type="predicted"/>
<evidence type="ECO:0000259" key="1">
    <source>
        <dbReference type="Pfam" id="PF01636"/>
    </source>
</evidence>
<evidence type="ECO:0000313" key="2">
    <source>
        <dbReference type="EMBL" id="KAB2334515.1"/>
    </source>
</evidence>
<dbReference type="SUPFAM" id="SSF56112">
    <property type="entry name" value="Protein kinase-like (PK-like)"/>
    <property type="match status" value="1"/>
</dbReference>
<dbReference type="InterPro" id="IPR011009">
    <property type="entry name" value="Kinase-like_dom_sf"/>
</dbReference>
<dbReference type="GO" id="GO:0016740">
    <property type="term" value="F:transferase activity"/>
    <property type="evidence" value="ECO:0007669"/>
    <property type="project" value="UniProtKB-KW"/>
</dbReference>
<dbReference type="EMBL" id="WBOS01000006">
    <property type="protein sequence ID" value="KAB2334515.1"/>
    <property type="molecule type" value="Genomic_DNA"/>
</dbReference>
<keyword evidence="2" id="KW-0808">Transferase</keyword>
<organism evidence="2 3">
    <name type="scientific">Cytobacillus depressus</name>
    <dbReference type="NCBI Taxonomy" id="1602942"/>
    <lineage>
        <taxon>Bacteria</taxon>
        <taxon>Bacillati</taxon>
        <taxon>Bacillota</taxon>
        <taxon>Bacilli</taxon>
        <taxon>Bacillales</taxon>
        <taxon>Bacillaceae</taxon>
        <taxon>Cytobacillus</taxon>
    </lineage>
</organism>
<dbReference type="InterPro" id="IPR002575">
    <property type="entry name" value="Aminoglycoside_PTrfase"/>
</dbReference>
<dbReference type="RefSeq" id="WP_151535591.1">
    <property type="nucleotide sequence ID" value="NZ_WBOS01000006.1"/>
</dbReference>
<dbReference type="Pfam" id="PF01636">
    <property type="entry name" value="APH"/>
    <property type="match status" value="1"/>
</dbReference>
<reference evidence="2 3" key="1">
    <citation type="journal article" date="2016" name="Antonie Van Leeuwenhoek">
        <title>Bacillus depressus sp. nov., isolated from soil of a sunflower field.</title>
        <authorList>
            <person name="Wei X."/>
            <person name="Xin D."/>
            <person name="Xin Y."/>
            <person name="Zhang H."/>
            <person name="Wang T."/>
            <person name="Zhang J."/>
        </authorList>
    </citation>
    <scope>NUCLEOTIDE SEQUENCE [LARGE SCALE GENOMIC DNA]</scope>
    <source>
        <strain evidence="2 3">BZ1</strain>
    </source>
</reference>
<gene>
    <name evidence="2" type="ORF">F7731_15005</name>
</gene>
<dbReference type="OrthoDB" id="2363646at2"/>
<accession>A0A6L3V982</accession>
<protein>
    <submittedName>
        <fullName evidence="2">Phosphotransferase</fullName>
    </submittedName>
</protein>
<feature type="domain" description="Aminoglycoside phosphotransferase" evidence="1">
    <location>
        <begin position="7"/>
        <end position="185"/>
    </location>
</feature>
<dbReference type="Proteomes" id="UP000481030">
    <property type="component" value="Unassembled WGS sequence"/>
</dbReference>
<evidence type="ECO:0000313" key="3">
    <source>
        <dbReference type="Proteomes" id="UP000481030"/>
    </source>
</evidence>